<dbReference type="InterPro" id="IPR003815">
    <property type="entry name" value="S-ribosylhomocysteinase"/>
</dbReference>
<dbReference type="GO" id="GO:0016829">
    <property type="term" value="F:lyase activity"/>
    <property type="evidence" value="ECO:0007669"/>
    <property type="project" value="UniProtKB-KW"/>
</dbReference>
<dbReference type="PIRSF" id="PIRSF006160">
    <property type="entry name" value="AI2"/>
    <property type="match status" value="1"/>
</dbReference>
<feature type="binding site" evidence="14">
    <location>
        <position position="59"/>
    </location>
    <ligand>
        <name>Fe cation</name>
        <dbReference type="ChEBI" id="CHEBI:24875"/>
    </ligand>
</feature>
<dbReference type="SUPFAM" id="SSF63411">
    <property type="entry name" value="LuxS/MPP-like metallohydrolase"/>
    <property type="match status" value="1"/>
</dbReference>
<dbReference type="InterPro" id="IPR011249">
    <property type="entry name" value="Metalloenz_LuxS/M16"/>
</dbReference>
<reference evidence="15" key="1">
    <citation type="journal article" date="2014" name="Int. J. Syst. Evol. Microbiol.">
        <title>Complete genome of a new Firmicutes species belonging to the dominant human colonic microbiota ('Ruminococcus bicirculans') reveals two chromosomes and a selective capacity to utilize plant glucans.</title>
        <authorList>
            <consortium name="NISC Comparative Sequencing Program"/>
            <person name="Wegmann U."/>
            <person name="Louis P."/>
            <person name="Goesmann A."/>
            <person name="Henrissat B."/>
            <person name="Duncan S.H."/>
            <person name="Flint H.J."/>
        </authorList>
    </citation>
    <scope>NUCLEOTIDE SEQUENCE</scope>
    <source>
        <strain evidence="15">JCM 17590</strain>
    </source>
</reference>
<evidence type="ECO:0000256" key="8">
    <source>
        <dbReference type="ARBA" id="ARBA00022929"/>
    </source>
</evidence>
<evidence type="ECO:0000313" key="16">
    <source>
        <dbReference type="Proteomes" id="UP001415169"/>
    </source>
</evidence>
<comment type="cofactor">
    <cofactor evidence="14">
        <name>Fe cation</name>
        <dbReference type="ChEBI" id="CHEBI:24875"/>
    </cofactor>
    <text evidence="14">Binds 1 Fe cation per subunit.</text>
</comment>
<dbReference type="PANTHER" id="PTHR35799">
    <property type="entry name" value="S-RIBOSYLHOMOCYSTEINE LYASE"/>
    <property type="match status" value="1"/>
</dbReference>
<comment type="caution">
    <text evidence="15">The sequence shown here is derived from an EMBL/GenBank/DDBJ whole genome shotgun (WGS) entry which is preliminary data.</text>
</comment>
<reference evidence="15" key="2">
    <citation type="submission" date="2023-12" db="EMBL/GenBank/DDBJ databases">
        <authorList>
            <person name="Sun Q."/>
            <person name="Inoue M."/>
        </authorList>
    </citation>
    <scope>NUCLEOTIDE SEQUENCE</scope>
    <source>
        <strain evidence="15">JCM 17590</strain>
    </source>
</reference>
<evidence type="ECO:0000256" key="10">
    <source>
        <dbReference type="ARBA" id="ARBA00023239"/>
    </source>
</evidence>
<dbReference type="HAMAP" id="MF_00091">
    <property type="entry name" value="LuxS"/>
    <property type="match status" value="1"/>
</dbReference>
<sequence length="156" mass="17302">MTDPQRMNVESFNLDHRTVKAPYVRLADRKVLPKGDVIVKYDVRFAQPNVGHLDMKTVHSVEHLFAEKSRNHSDAVVDFSPMGCQTGFYLILSGEPAYDDVLALIEQTLTDITTATEVPAANEVQCGWGANHSLEGAQAAAREFLSKRAEWSEVTA</sequence>
<keyword evidence="8 14" id="KW-0071">Autoinducer synthesis</keyword>
<evidence type="ECO:0000256" key="13">
    <source>
        <dbReference type="ARBA" id="ARBA00031777"/>
    </source>
</evidence>
<dbReference type="PANTHER" id="PTHR35799:SF1">
    <property type="entry name" value="S-RIBOSYLHOMOCYSTEINE LYASE"/>
    <property type="match status" value="1"/>
</dbReference>
<dbReference type="EC" id="4.4.1.21" evidence="4 14"/>
<protein>
    <recommendedName>
        <fullName evidence="5 14">S-ribosylhomocysteine lyase</fullName>
        <ecNumber evidence="4 14">4.4.1.21</ecNumber>
    </recommendedName>
    <alternativeName>
        <fullName evidence="12 14">AI-2 synthesis protein</fullName>
    </alternativeName>
    <alternativeName>
        <fullName evidence="13 14">Autoinducer-2 production protein LuxS</fullName>
    </alternativeName>
</protein>
<dbReference type="NCBIfam" id="NF002604">
    <property type="entry name" value="PRK02260.1-4"/>
    <property type="match status" value="1"/>
</dbReference>
<proteinExistence type="inferred from homology"/>
<comment type="similarity">
    <text evidence="2 14">Belongs to the LuxS family.</text>
</comment>
<dbReference type="EMBL" id="BAABBV010000001">
    <property type="protein sequence ID" value="GAA4159007.1"/>
    <property type="molecule type" value="Genomic_DNA"/>
</dbReference>
<gene>
    <name evidence="14" type="primary">luxS</name>
    <name evidence="15" type="ORF">GCM10022286_12730</name>
</gene>
<feature type="binding site" evidence="14">
    <location>
        <position position="126"/>
    </location>
    <ligand>
        <name>Fe cation</name>
        <dbReference type="ChEBI" id="CHEBI:24875"/>
    </ligand>
</feature>
<evidence type="ECO:0000256" key="6">
    <source>
        <dbReference type="ARBA" id="ARBA00022654"/>
    </source>
</evidence>
<evidence type="ECO:0000256" key="7">
    <source>
        <dbReference type="ARBA" id="ARBA00022723"/>
    </source>
</evidence>
<keyword evidence="10 14" id="KW-0456">Lyase</keyword>
<keyword evidence="6 14" id="KW-0673">Quorum sensing</keyword>
<organism evidence="15 16">
    <name type="scientific">Gryllotalpicola daejeonensis</name>
    <dbReference type="NCBI Taxonomy" id="993087"/>
    <lineage>
        <taxon>Bacteria</taxon>
        <taxon>Bacillati</taxon>
        <taxon>Actinomycetota</taxon>
        <taxon>Actinomycetes</taxon>
        <taxon>Micrococcales</taxon>
        <taxon>Microbacteriaceae</taxon>
        <taxon>Gryllotalpicola</taxon>
    </lineage>
</organism>
<dbReference type="RefSeq" id="WP_344790912.1">
    <property type="nucleotide sequence ID" value="NZ_BAABBV010000001.1"/>
</dbReference>
<accession>A0ABP7ZI99</accession>
<keyword evidence="7 14" id="KW-0479">Metal-binding</keyword>
<evidence type="ECO:0000256" key="2">
    <source>
        <dbReference type="ARBA" id="ARBA00007311"/>
    </source>
</evidence>
<evidence type="ECO:0000256" key="12">
    <source>
        <dbReference type="ARBA" id="ARBA00030600"/>
    </source>
</evidence>
<evidence type="ECO:0000256" key="11">
    <source>
        <dbReference type="ARBA" id="ARBA00024654"/>
    </source>
</evidence>
<evidence type="ECO:0000256" key="3">
    <source>
        <dbReference type="ARBA" id="ARBA00011738"/>
    </source>
</evidence>
<evidence type="ECO:0000256" key="5">
    <source>
        <dbReference type="ARBA" id="ARBA00015130"/>
    </source>
</evidence>
<keyword evidence="9 14" id="KW-0408">Iron</keyword>
<evidence type="ECO:0000313" key="15">
    <source>
        <dbReference type="EMBL" id="GAA4159007.1"/>
    </source>
</evidence>
<dbReference type="Gene3D" id="3.30.1360.80">
    <property type="entry name" value="S-ribosylhomocysteinase (LuxS)"/>
    <property type="match status" value="1"/>
</dbReference>
<feature type="binding site" evidence="14">
    <location>
        <position position="63"/>
    </location>
    <ligand>
        <name>Fe cation</name>
        <dbReference type="ChEBI" id="CHEBI:24875"/>
    </ligand>
</feature>
<evidence type="ECO:0000256" key="4">
    <source>
        <dbReference type="ARBA" id="ARBA00012240"/>
    </source>
</evidence>
<dbReference type="Pfam" id="PF02664">
    <property type="entry name" value="LuxS"/>
    <property type="match status" value="1"/>
</dbReference>
<dbReference type="PRINTS" id="PR01487">
    <property type="entry name" value="LUXSPROTEIN"/>
</dbReference>
<evidence type="ECO:0000256" key="14">
    <source>
        <dbReference type="HAMAP-Rule" id="MF_00091"/>
    </source>
</evidence>
<name>A0ABP7ZI99_9MICO</name>
<dbReference type="InterPro" id="IPR037005">
    <property type="entry name" value="LuxS_sf"/>
</dbReference>
<comment type="subunit">
    <text evidence="3 14">Homodimer.</text>
</comment>
<dbReference type="Proteomes" id="UP001415169">
    <property type="component" value="Unassembled WGS sequence"/>
</dbReference>
<comment type="catalytic activity">
    <reaction evidence="1 14">
        <text>S-(5-deoxy-D-ribos-5-yl)-L-homocysteine = (S)-4,5-dihydroxypentane-2,3-dione + L-homocysteine</text>
        <dbReference type="Rhea" id="RHEA:17753"/>
        <dbReference type="ChEBI" id="CHEBI:29484"/>
        <dbReference type="ChEBI" id="CHEBI:58195"/>
        <dbReference type="ChEBI" id="CHEBI:58199"/>
        <dbReference type="EC" id="4.4.1.21"/>
    </reaction>
</comment>
<keyword evidence="16" id="KW-1185">Reference proteome</keyword>
<evidence type="ECO:0000256" key="9">
    <source>
        <dbReference type="ARBA" id="ARBA00023004"/>
    </source>
</evidence>
<evidence type="ECO:0000256" key="1">
    <source>
        <dbReference type="ARBA" id="ARBA00000297"/>
    </source>
</evidence>
<comment type="function">
    <text evidence="11 14">Involved in the synthesis of autoinducer 2 (AI-2) which is secreted by bacteria and is used to communicate both the cell density and the metabolic potential of the environment. The regulation of gene expression in response to changes in cell density is called quorum sensing. Catalyzes the transformation of S-ribosylhomocysteine (RHC) to homocysteine (HC) and 4,5-dihydroxy-2,3-pentadione (DPD).</text>
</comment>